<protein>
    <recommendedName>
        <fullName evidence="4">dihydroneopterin aldolase</fullName>
        <ecNumber evidence="4">4.1.2.25</ecNumber>
    </recommendedName>
    <alternativeName>
        <fullName evidence="8">7,8-dihydroneopterin aldolase</fullName>
    </alternativeName>
</protein>
<evidence type="ECO:0000256" key="2">
    <source>
        <dbReference type="ARBA" id="ARBA00005013"/>
    </source>
</evidence>
<dbReference type="NCBIfam" id="TIGR00526">
    <property type="entry name" value="folB_dom"/>
    <property type="match status" value="1"/>
</dbReference>
<dbReference type="InterPro" id="IPR006156">
    <property type="entry name" value="Dihydroneopterin_aldolase"/>
</dbReference>
<dbReference type="EC" id="4.1.2.25" evidence="4"/>
<dbReference type="CDD" id="cd00534">
    <property type="entry name" value="DHNA_DHNTPE"/>
    <property type="match status" value="1"/>
</dbReference>
<evidence type="ECO:0000256" key="7">
    <source>
        <dbReference type="ARBA" id="ARBA00023239"/>
    </source>
</evidence>
<gene>
    <name evidence="10" type="ORF">LCGC14_0216100</name>
</gene>
<organism evidence="10">
    <name type="scientific">marine sediment metagenome</name>
    <dbReference type="NCBI Taxonomy" id="412755"/>
    <lineage>
        <taxon>unclassified sequences</taxon>
        <taxon>metagenomes</taxon>
        <taxon>ecological metagenomes</taxon>
    </lineage>
</organism>
<evidence type="ECO:0000256" key="3">
    <source>
        <dbReference type="ARBA" id="ARBA00005708"/>
    </source>
</evidence>
<comment type="similarity">
    <text evidence="3">Belongs to the DHNA family.</text>
</comment>
<evidence type="ECO:0000259" key="9">
    <source>
        <dbReference type="SMART" id="SM00905"/>
    </source>
</evidence>
<keyword evidence="6" id="KW-0413">Isomerase</keyword>
<comment type="caution">
    <text evidence="10">The sequence shown here is derived from an EMBL/GenBank/DDBJ whole genome shotgun (WGS) entry which is preliminary data.</text>
</comment>
<dbReference type="SUPFAM" id="SSF55620">
    <property type="entry name" value="Tetrahydrobiopterin biosynthesis enzymes-like"/>
    <property type="match status" value="1"/>
</dbReference>
<dbReference type="Pfam" id="PF02152">
    <property type="entry name" value="FolB"/>
    <property type="match status" value="1"/>
</dbReference>
<dbReference type="NCBIfam" id="TIGR00525">
    <property type="entry name" value="folB"/>
    <property type="match status" value="1"/>
</dbReference>
<evidence type="ECO:0000256" key="6">
    <source>
        <dbReference type="ARBA" id="ARBA00023235"/>
    </source>
</evidence>
<dbReference type="AlphaFoldDB" id="A0A0F9XIB6"/>
<dbReference type="PANTHER" id="PTHR42844">
    <property type="entry name" value="DIHYDRONEOPTERIN ALDOLASE 1-RELATED"/>
    <property type="match status" value="1"/>
</dbReference>
<dbReference type="EMBL" id="LAZR01000101">
    <property type="protein sequence ID" value="KKN91728.1"/>
    <property type="molecule type" value="Genomic_DNA"/>
</dbReference>
<dbReference type="FunFam" id="3.30.1130.10:FF:000002">
    <property type="entry name" value="7,8-dihydroneopterin aldolase"/>
    <property type="match status" value="1"/>
</dbReference>
<evidence type="ECO:0000256" key="4">
    <source>
        <dbReference type="ARBA" id="ARBA00013043"/>
    </source>
</evidence>
<feature type="domain" description="Dihydroneopterin aldolase/epimerase" evidence="9">
    <location>
        <begin position="4"/>
        <end position="115"/>
    </location>
</feature>
<dbReference type="InterPro" id="IPR006157">
    <property type="entry name" value="FolB_dom"/>
</dbReference>
<evidence type="ECO:0000256" key="1">
    <source>
        <dbReference type="ARBA" id="ARBA00001353"/>
    </source>
</evidence>
<reference evidence="10" key="1">
    <citation type="journal article" date="2015" name="Nature">
        <title>Complex archaea that bridge the gap between prokaryotes and eukaryotes.</title>
        <authorList>
            <person name="Spang A."/>
            <person name="Saw J.H."/>
            <person name="Jorgensen S.L."/>
            <person name="Zaremba-Niedzwiedzka K."/>
            <person name="Martijn J."/>
            <person name="Lind A.E."/>
            <person name="van Eijk R."/>
            <person name="Schleper C."/>
            <person name="Guy L."/>
            <person name="Ettema T.J."/>
        </authorList>
    </citation>
    <scope>NUCLEOTIDE SEQUENCE</scope>
</reference>
<name>A0A0F9XIB6_9ZZZZ</name>
<keyword evidence="7" id="KW-0456">Lyase</keyword>
<dbReference type="GO" id="GO:0046656">
    <property type="term" value="P:folic acid biosynthetic process"/>
    <property type="evidence" value="ECO:0007669"/>
    <property type="project" value="UniProtKB-KW"/>
</dbReference>
<dbReference type="GO" id="GO:0005737">
    <property type="term" value="C:cytoplasm"/>
    <property type="evidence" value="ECO:0007669"/>
    <property type="project" value="TreeGrafter"/>
</dbReference>
<dbReference type="GO" id="GO:0004150">
    <property type="term" value="F:dihydroneopterin aldolase activity"/>
    <property type="evidence" value="ECO:0007669"/>
    <property type="project" value="UniProtKB-EC"/>
</dbReference>
<keyword evidence="5" id="KW-0289">Folate biosynthesis</keyword>
<dbReference type="Gene3D" id="3.30.1130.10">
    <property type="match status" value="1"/>
</dbReference>
<comment type="pathway">
    <text evidence="2">Cofactor biosynthesis; tetrahydrofolate biosynthesis; 2-amino-4-hydroxy-6-hydroxymethyl-7,8-dihydropteridine diphosphate from 7,8-dihydroneopterin triphosphate: step 3/4.</text>
</comment>
<evidence type="ECO:0000256" key="8">
    <source>
        <dbReference type="ARBA" id="ARBA00032903"/>
    </source>
</evidence>
<evidence type="ECO:0000313" key="10">
    <source>
        <dbReference type="EMBL" id="KKN91728.1"/>
    </source>
</evidence>
<dbReference type="GO" id="GO:0016853">
    <property type="term" value="F:isomerase activity"/>
    <property type="evidence" value="ECO:0007669"/>
    <property type="project" value="UniProtKB-KW"/>
</dbReference>
<dbReference type="SMART" id="SM00905">
    <property type="entry name" value="FolB"/>
    <property type="match status" value="1"/>
</dbReference>
<proteinExistence type="inferred from homology"/>
<accession>A0A0F9XIB6</accession>
<sequence>MDQIFIKGLAIDAVIGVYDWERTIRQRLILDLDLGWDISAAAAGDDLSATLDYAALSQRIHDYVSSSSFQLIETLAHKLAELIMAEYGVPWLRLRINKPDAVAEAAGGVGVLIERGERRG</sequence>
<dbReference type="InterPro" id="IPR043133">
    <property type="entry name" value="GTP-CH-I_C/QueF"/>
</dbReference>
<comment type="catalytic activity">
    <reaction evidence="1">
        <text>7,8-dihydroneopterin = 6-hydroxymethyl-7,8-dihydropterin + glycolaldehyde</text>
        <dbReference type="Rhea" id="RHEA:10540"/>
        <dbReference type="ChEBI" id="CHEBI:17001"/>
        <dbReference type="ChEBI" id="CHEBI:17071"/>
        <dbReference type="ChEBI" id="CHEBI:44841"/>
        <dbReference type="EC" id="4.1.2.25"/>
    </reaction>
</comment>
<dbReference type="PANTHER" id="PTHR42844:SF1">
    <property type="entry name" value="DIHYDRONEOPTERIN ALDOLASE 1-RELATED"/>
    <property type="match status" value="1"/>
</dbReference>
<evidence type="ECO:0000256" key="5">
    <source>
        <dbReference type="ARBA" id="ARBA00022909"/>
    </source>
</evidence>